<name>A0A016W1Y4_9BILA</name>
<evidence type="ECO:0000313" key="2">
    <source>
        <dbReference type="Proteomes" id="UP000024635"/>
    </source>
</evidence>
<dbReference type="Proteomes" id="UP000024635">
    <property type="component" value="Unassembled WGS sequence"/>
</dbReference>
<evidence type="ECO:0000313" key="1">
    <source>
        <dbReference type="EMBL" id="EYC33566.1"/>
    </source>
</evidence>
<keyword evidence="2" id="KW-1185">Reference proteome</keyword>
<organism evidence="1 2">
    <name type="scientific">Ancylostoma ceylanicum</name>
    <dbReference type="NCBI Taxonomy" id="53326"/>
    <lineage>
        <taxon>Eukaryota</taxon>
        <taxon>Metazoa</taxon>
        <taxon>Ecdysozoa</taxon>
        <taxon>Nematoda</taxon>
        <taxon>Chromadorea</taxon>
        <taxon>Rhabditida</taxon>
        <taxon>Rhabditina</taxon>
        <taxon>Rhabditomorpha</taxon>
        <taxon>Strongyloidea</taxon>
        <taxon>Ancylostomatidae</taxon>
        <taxon>Ancylostomatinae</taxon>
        <taxon>Ancylostoma</taxon>
    </lineage>
</organism>
<protein>
    <submittedName>
        <fullName evidence="1">Uncharacterized protein</fullName>
    </submittedName>
</protein>
<sequence>MFIWQPCRRACQLPRQTKSVKCVAKQEVPQNMLSSRRLQMYRHARFAKCIVTQTLHFASLNKLDFQNFDDVENPTVVLILGVHCLANCAIRVGSDDD</sequence>
<gene>
    <name evidence="1" type="primary">Acey_s0002.g864</name>
    <name evidence="1" type="ORF">Y032_0002g864</name>
</gene>
<accession>A0A016W1Y4</accession>
<dbReference type="EMBL" id="JARK01001338">
    <property type="protein sequence ID" value="EYC33566.1"/>
    <property type="molecule type" value="Genomic_DNA"/>
</dbReference>
<proteinExistence type="predicted"/>
<reference evidence="2" key="1">
    <citation type="journal article" date="2015" name="Nat. Genet.">
        <title>The genome and transcriptome of the zoonotic hookworm Ancylostoma ceylanicum identify infection-specific gene families.</title>
        <authorList>
            <person name="Schwarz E.M."/>
            <person name="Hu Y."/>
            <person name="Antoshechkin I."/>
            <person name="Miller M.M."/>
            <person name="Sternberg P.W."/>
            <person name="Aroian R.V."/>
        </authorList>
    </citation>
    <scope>NUCLEOTIDE SEQUENCE</scope>
    <source>
        <strain evidence="2">HY135</strain>
    </source>
</reference>
<dbReference type="AlphaFoldDB" id="A0A016W1Y4"/>
<comment type="caution">
    <text evidence="1">The sequence shown here is derived from an EMBL/GenBank/DDBJ whole genome shotgun (WGS) entry which is preliminary data.</text>
</comment>